<dbReference type="InterPro" id="IPR006868">
    <property type="entry name" value="DUF630"/>
</dbReference>
<organism evidence="3 4">
    <name type="scientific">Centaurea solstitialis</name>
    <name type="common">yellow star-thistle</name>
    <dbReference type="NCBI Taxonomy" id="347529"/>
    <lineage>
        <taxon>Eukaryota</taxon>
        <taxon>Viridiplantae</taxon>
        <taxon>Streptophyta</taxon>
        <taxon>Embryophyta</taxon>
        <taxon>Tracheophyta</taxon>
        <taxon>Spermatophyta</taxon>
        <taxon>Magnoliopsida</taxon>
        <taxon>eudicotyledons</taxon>
        <taxon>Gunneridae</taxon>
        <taxon>Pentapetalae</taxon>
        <taxon>asterids</taxon>
        <taxon>campanulids</taxon>
        <taxon>Asterales</taxon>
        <taxon>Asteraceae</taxon>
        <taxon>Carduoideae</taxon>
        <taxon>Cardueae</taxon>
        <taxon>Centaureinae</taxon>
        <taxon>Centaurea</taxon>
    </lineage>
</organism>
<feature type="domain" description="DUF630" evidence="2">
    <location>
        <begin position="1"/>
        <end position="67"/>
    </location>
</feature>
<dbReference type="AlphaFoldDB" id="A0AA38TIU1"/>
<comment type="caution">
    <text evidence="3">The sequence shown here is derived from an EMBL/GenBank/DDBJ whole genome shotgun (WGS) entry which is preliminary data.</text>
</comment>
<evidence type="ECO:0000313" key="4">
    <source>
        <dbReference type="Proteomes" id="UP001172457"/>
    </source>
</evidence>
<sequence length="663" mass="73698">MGCAMSFRKSGAGDDNDDDLLVSVCRERKRLMKSAVERRYALAGAHSKYNQSLYAVALALRLFVARHSSSSSSSSQFLIAFDSPSKPLTTTTAVVTTTAAVEVEEENSDDDDEGGGVVCEHFYDDGETERVGPTTPGIVTSSVIQQNQNDDFVGWDFFNPFDNFTVGGGGGQQEEEKGIKVEEVKAEGGGGGGGVVAEANVSLGVIDDDANPGLSLGKDDGDDNNNGRELLEALKDVEDHFLKAYESGVEFSKLLEFTNMGPLDHLDSKECSEKLIPSITWHKSSLTTSPSCRSLLSSSSRSSTSWTRINSNADLFDEATGMESGSHLSTLGRLFAWEKKLYDEVKAGNEMKKIYDRKSSQLSTENASNKPRIEDQVNDLYSRLMVSIKICDSISKRIEKVRDDELQPQLIELLHGLTKTWKVMLELHKTQSRTMFEVKEFPSAAALTNDRSRHLATLQLEAEIQNWRICFSSYIAAMGSYIEALSEWAYRTIPLELESGIPPLVFALCRDWLTVTKSLPDKAVTYAMKRFAKDLRTLWAQQGIELQQKRKVDRLVAESEKRVVSFEKEERNIVSSKPMNMKNKVDVLAEKKAQLDGFTKMVETEKAKHKDYVEETRRVILVGFQTGFTSVFDSLAEFSEVCVRKYDDVVQNATSGRNLISGC</sequence>
<dbReference type="EMBL" id="JARYMX010000002">
    <property type="protein sequence ID" value="KAJ9561748.1"/>
    <property type="molecule type" value="Genomic_DNA"/>
</dbReference>
<evidence type="ECO:0008006" key="5">
    <source>
        <dbReference type="Google" id="ProtNLM"/>
    </source>
</evidence>
<evidence type="ECO:0000259" key="1">
    <source>
        <dbReference type="Pfam" id="PF04782"/>
    </source>
</evidence>
<keyword evidence="4" id="KW-1185">Reference proteome</keyword>
<evidence type="ECO:0000313" key="3">
    <source>
        <dbReference type="EMBL" id="KAJ9561748.1"/>
    </source>
</evidence>
<accession>A0AA38TIU1</accession>
<feature type="domain" description="DUF632" evidence="1">
    <location>
        <begin position="230"/>
        <end position="536"/>
    </location>
</feature>
<dbReference type="Proteomes" id="UP001172457">
    <property type="component" value="Chromosome 2"/>
</dbReference>
<dbReference type="Pfam" id="PF04783">
    <property type="entry name" value="DUF630"/>
    <property type="match status" value="1"/>
</dbReference>
<dbReference type="PANTHER" id="PTHR21450">
    <property type="entry name" value="PROTEIN ALTERED PHOSPHATE STARVATION RESPONSE 1"/>
    <property type="match status" value="1"/>
</dbReference>
<dbReference type="Pfam" id="PF04782">
    <property type="entry name" value="DUF632"/>
    <property type="match status" value="1"/>
</dbReference>
<dbReference type="PANTHER" id="PTHR21450:SF52">
    <property type="entry name" value="NITRATE REGULATORY GENE2 PROTEIN"/>
    <property type="match status" value="1"/>
</dbReference>
<dbReference type="InterPro" id="IPR006867">
    <property type="entry name" value="DUF632"/>
</dbReference>
<protein>
    <recommendedName>
        <fullName evidence="5">Nitrate regulatory gene2 protein</fullName>
    </recommendedName>
</protein>
<evidence type="ECO:0000259" key="2">
    <source>
        <dbReference type="Pfam" id="PF04783"/>
    </source>
</evidence>
<proteinExistence type="predicted"/>
<name>A0AA38TIU1_9ASTR</name>
<reference evidence="3" key="1">
    <citation type="submission" date="2023-03" db="EMBL/GenBank/DDBJ databases">
        <title>Chromosome-scale reference genome and RAD-based genetic map of yellow starthistle (Centaurea solstitialis) reveal putative structural variation and QTLs associated with invader traits.</title>
        <authorList>
            <person name="Reatini B."/>
            <person name="Cang F.A."/>
            <person name="Jiang Q."/>
            <person name="Mckibben M.T.W."/>
            <person name="Barker M.S."/>
            <person name="Rieseberg L.H."/>
            <person name="Dlugosch K.M."/>
        </authorList>
    </citation>
    <scope>NUCLEOTIDE SEQUENCE</scope>
    <source>
        <strain evidence="3">CAN-66</strain>
        <tissue evidence="3">Leaf</tissue>
    </source>
</reference>
<gene>
    <name evidence="3" type="ORF">OSB04_006908</name>
</gene>